<evidence type="ECO:0000256" key="2">
    <source>
        <dbReference type="HAMAP-Rule" id="MF_00420"/>
    </source>
</evidence>
<protein>
    <recommendedName>
        <fullName evidence="2">Phosphoribosylformylglycinamidine synthase subunit PurL</fullName>
        <shortName evidence="2">FGAM synthase</shortName>
        <ecNumber evidence="2">6.3.5.3</ecNumber>
    </recommendedName>
    <alternativeName>
        <fullName evidence="2">Formylglycinamide ribonucleotide amidotransferase subunit II</fullName>
        <shortName evidence="2">FGAR amidotransferase II</shortName>
        <shortName evidence="2">FGAR-AT II</shortName>
    </alternativeName>
    <alternativeName>
        <fullName evidence="2">Glutamine amidotransferase PurL</fullName>
    </alternativeName>
    <alternativeName>
        <fullName evidence="2">Phosphoribosylformylglycinamidine synthase subunit II</fullName>
    </alternativeName>
</protein>
<accession>W7B860</accession>
<dbReference type="InterPro" id="IPR036676">
    <property type="entry name" value="PurM-like_C_sf"/>
</dbReference>
<comment type="subcellular location">
    <subcellularLocation>
        <location evidence="2">Cytoplasm</location>
    </subcellularLocation>
</comment>
<feature type="domain" description="PurM-like C-terminal" evidence="4">
    <location>
        <begin position="240"/>
        <end position="376"/>
    </location>
</feature>
<dbReference type="SUPFAM" id="SSF55326">
    <property type="entry name" value="PurM N-terminal domain-like"/>
    <property type="match status" value="1"/>
</dbReference>
<comment type="function">
    <text evidence="2">Part of the phosphoribosylformylglycinamidine synthase complex involved in the purines biosynthetic pathway. Catalyzes the ATP-dependent conversion of formylglycinamide ribonucleotide (FGAR) and glutamine to yield formylglycinamidine ribonucleotide (FGAM) and glutamate. The FGAM synthase complex is composed of three subunits. PurQ produces an ammonia molecule by converting glutamine to glutamate. PurL transfers the ammonia molecule to FGAR to form FGAM in an ATP-dependent manner. PurS interacts with PurQ and PurL and is thought to assist in the transfer of the ammonia molecule from PurQ to PurL.</text>
</comment>
<keyword evidence="6" id="KW-1185">Reference proteome</keyword>
<sequence>MFERYGLEAVTIGTVTDDKMYKIVHHGEVVANVPVDALAEDAPVYHKPSSEPQRYRDFQAEEAFAPVVTDVVATWKALLGQPTIASKRHIYEQFDYQVRTNTAVAPGSDAAVLRVRGTNKAIAMTTDCNSRYLYLDPEKGGQIAVAEAARNIVCSGAKPLAITDGLNFGNPEKPEIFWEIEKAADGISAACLALDTPVISGNVSMYNETDGEGIYPTPVIGMVGLVEDVAHITTQGFKAAGDVIYLIGETKPEFSGSELQKLEQGKISGRAPELDLQMEKRYQQFLLTAIQEGLVASAHDLAEGGLAVALAEAGFANDLGAAIKVPFSEELLFSESQSRFLVSVKADNAAKFEQLFETEKVVRLGEVTEVPQLVLQTEKSVITAELSALKQVWEGAIPCLLK</sequence>
<dbReference type="PANTHER" id="PTHR43555">
    <property type="entry name" value="PHOSPHORIBOSYLFORMYLGLYCINAMIDINE SYNTHASE SUBUNIT PURL"/>
    <property type="match status" value="1"/>
</dbReference>
<dbReference type="InterPro" id="IPR010074">
    <property type="entry name" value="PRibForGlyAmidine_synth_PurL"/>
</dbReference>
<dbReference type="HAMAP" id="MF_00420">
    <property type="entry name" value="PurL_2"/>
    <property type="match status" value="1"/>
</dbReference>
<comment type="catalytic activity">
    <reaction evidence="2">
        <text>N(2)-formyl-N(1)-(5-phospho-beta-D-ribosyl)glycinamide + L-glutamine + ATP + H2O = 2-formamido-N(1)-(5-O-phospho-beta-D-ribosyl)acetamidine + L-glutamate + ADP + phosphate + H(+)</text>
        <dbReference type="Rhea" id="RHEA:17129"/>
        <dbReference type="ChEBI" id="CHEBI:15377"/>
        <dbReference type="ChEBI" id="CHEBI:15378"/>
        <dbReference type="ChEBI" id="CHEBI:29985"/>
        <dbReference type="ChEBI" id="CHEBI:30616"/>
        <dbReference type="ChEBI" id="CHEBI:43474"/>
        <dbReference type="ChEBI" id="CHEBI:58359"/>
        <dbReference type="ChEBI" id="CHEBI:147286"/>
        <dbReference type="ChEBI" id="CHEBI:147287"/>
        <dbReference type="ChEBI" id="CHEBI:456216"/>
        <dbReference type="EC" id="6.3.5.3"/>
    </reaction>
</comment>
<dbReference type="Gene3D" id="3.30.1330.10">
    <property type="entry name" value="PurM-like, N-terminal domain"/>
    <property type="match status" value="1"/>
</dbReference>
<organism evidence="5 6">
    <name type="scientific">Listeria grandensis FSL F6-0971</name>
    <dbReference type="NCBI Taxonomy" id="1265819"/>
    <lineage>
        <taxon>Bacteria</taxon>
        <taxon>Bacillati</taxon>
        <taxon>Bacillota</taxon>
        <taxon>Bacilli</taxon>
        <taxon>Bacillales</taxon>
        <taxon>Listeriaceae</taxon>
        <taxon>Listeria</taxon>
    </lineage>
</organism>
<dbReference type="UniPathway" id="UPA00074">
    <property type="reaction ID" value="UER00128"/>
</dbReference>
<dbReference type="Gene3D" id="3.90.650.10">
    <property type="entry name" value="PurM-like C-terminal domain"/>
    <property type="match status" value="2"/>
</dbReference>
<dbReference type="AlphaFoldDB" id="W7B860"/>
<evidence type="ECO:0000313" key="6">
    <source>
        <dbReference type="Proteomes" id="UP000019253"/>
    </source>
</evidence>
<evidence type="ECO:0000259" key="3">
    <source>
        <dbReference type="Pfam" id="PF00586"/>
    </source>
</evidence>
<dbReference type="InterPro" id="IPR036921">
    <property type="entry name" value="PurM-like_N_sf"/>
</dbReference>
<dbReference type="GO" id="GO:0005524">
    <property type="term" value="F:ATP binding"/>
    <property type="evidence" value="ECO:0007669"/>
    <property type="project" value="UniProtKB-UniRule"/>
</dbReference>
<comment type="similarity">
    <text evidence="2">Belongs to the FGAMS family.</text>
</comment>
<dbReference type="SUPFAM" id="SSF56042">
    <property type="entry name" value="PurM C-terminal domain-like"/>
    <property type="match status" value="2"/>
</dbReference>
<dbReference type="Proteomes" id="UP000019253">
    <property type="component" value="Unassembled WGS sequence"/>
</dbReference>
<keyword evidence="2" id="KW-0460">Magnesium</keyword>
<dbReference type="EMBL" id="AODD01000011">
    <property type="protein sequence ID" value="EUJ23439.1"/>
    <property type="molecule type" value="Genomic_DNA"/>
</dbReference>
<evidence type="ECO:0000256" key="1">
    <source>
        <dbReference type="ARBA" id="ARBA00022490"/>
    </source>
</evidence>
<dbReference type="GO" id="GO:0005737">
    <property type="term" value="C:cytoplasm"/>
    <property type="evidence" value="ECO:0007669"/>
    <property type="project" value="UniProtKB-SubCell"/>
</dbReference>
<dbReference type="EC" id="6.3.5.3" evidence="2"/>
<feature type="domain" description="PurM-like N-terminal" evidence="3">
    <location>
        <begin position="107"/>
        <end position="226"/>
    </location>
</feature>
<keyword evidence="2 5" id="KW-0436">Ligase</keyword>
<name>W7B860_9LIST</name>
<keyword evidence="1 2" id="KW-0963">Cytoplasm</keyword>
<evidence type="ECO:0000259" key="4">
    <source>
        <dbReference type="Pfam" id="PF02769"/>
    </source>
</evidence>
<feature type="binding site" evidence="2">
    <location>
        <position position="201"/>
    </location>
    <ligand>
        <name>ATP</name>
        <dbReference type="ChEBI" id="CHEBI:30616"/>
    </ligand>
</feature>
<dbReference type="PANTHER" id="PTHR43555:SF1">
    <property type="entry name" value="PHOSPHORIBOSYLFORMYLGLYCINAMIDINE SYNTHASE SUBUNIT PURL"/>
    <property type="match status" value="1"/>
</dbReference>
<gene>
    <name evidence="2" type="primary">purL</name>
    <name evidence="5" type="ORF">PGRAN_08779</name>
</gene>
<keyword evidence="2" id="KW-0479">Metal-binding</keyword>
<evidence type="ECO:0000313" key="5">
    <source>
        <dbReference type="EMBL" id="EUJ23439.1"/>
    </source>
</evidence>
<dbReference type="PATRIC" id="fig|1265819.5.peg.1749"/>
<dbReference type="GO" id="GO:0000287">
    <property type="term" value="F:magnesium ion binding"/>
    <property type="evidence" value="ECO:0007669"/>
    <property type="project" value="UniProtKB-UniRule"/>
</dbReference>
<dbReference type="InterPro" id="IPR016188">
    <property type="entry name" value="PurM-like_N"/>
</dbReference>
<dbReference type="CDD" id="cd02204">
    <property type="entry name" value="PurL_repeat2"/>
    <property type="match status" value="1"/>
</dbReference>
<feature type="binding site" evidence="2">
    <location>
        <position position="202"/>
    </location>
    <ligand>
        <name>Mg(2+)</name>
        <dbReference type="ChEBI" id="CHEBI:18420"/>
        <label>1</label>
    </ligand>
</feature>
<comment type="caution">
    <text evidence="5">The sequence shown here is derived from an EMBL/GenBank/DDBJ whole genome shotgun (WGS) entry which is preliminary data.</text>
</comment>
<keyword evidence="2" id="KW-0658">Purine biosynthesis</keyword>
<comment type="subunit">
    <text evidence="2">Monomer. Part of the FGAM synthase complex composed of 1 PurL, 1 PurQ and 2 PurS subunits.</text>
</comment>
<dbReference type="STRING" id="1265819.PGRAN_08779"/>
<dbReference type="GO" id="GO:0006189">
    <property type="term" value="P:'de novo' IMP biosynthetic process"/>
    <property type="evidence" value="ECO:0007669"/>
    <property type="project" value="UniProtKB-UniRule"/>
</dbReference>
<feature type="binding site" evidence="2">
    <location>
        <position position="164"/>
    </location>
    <ligand>
        <name>ATP</name>
        <dbReference type="ChEBI" id="CHEBI:30616"/>
    </ligand>
</feature>
<proteinExistence type="inferred from homology"/>
<keyword evidence="2" id="KW-0547">Nucleotide-binding</keyword>
<keyword evidence="2" id="KW-0067">ATP-binding</keyword>
<dbReference type="Pfam" id="PF02769">
    <property type="entry name" value="AIRS_C"/>
    <property type="match status" value="1"/>
</dbReference>
<comment type="caution">
    <text evidence="2">Lacks conserved residue(s) required for the propagation of feature annotation.</text>
</comment>
<dbReference type="Pfam" id="PF00586">
    <property type="entry name" value="AIRS"/>
    <property type="match status" value="1"/>
</dbReference>
<dbReference type="InterPro" id="IPR010918">
    <property type="entry name" value="PurM-like_C_dom"/>
</dbReference>
<reference evidence="5 6" key="1">
    <citation type="journal article" date="2014" name="Int. J. Syst. Evol. Microbiol.">
        <title>Listeria floridensis sp. nov., Listeria aquatica sp. nov., Listeria cornellensis sp. nov., Listeria riparia sp. nov. and Listeria grandensis sp. nov., from agricultural and natural environments.</title>
        <authorList>
            <person name="den Bakker H.C."/>
            <person name="Warchocki S."/>
            <person name="Wright E.M."/>
            <person name="Allred A.F."/>
            <person name="Ahlstrom C."/>
            <person name="Manuel C.S."/>
            <person name="Stasiewicz M.J."/>
            <person name="Burrell A."/>
            <person name="Roof S."/>
            <person name="Strawn L."/>
            <person name="Fortes E.D."/>
            <person name="Nightingale K.K."/>
            <person name="Kephart D."/>
            <person name="Wiedmann M."/>
        </authorList>
    </citation>
    <scope>NUCLEOTIDE SEQUENCE [LARGE SCALE GENOMIC DNA]</scope>
    <source>
        <strain evidence="6">FSL F6-971</strain>
    </source>
</reference>
<feature type="binding site" evidence="2">
    <location>
        <position position="204"/>
    </location>
    <ligand>
        <name>substrate</name>
    </ligand>
</feature>
<comment type="pathway">
    <text evidence="2">Purine metabolism; IMP biosynthesis via de novo pathway; 5-amino-1-(5-phospho-D-ribosyl)imidazole from N(2)-formyl-N(1)-(5-phospho-D-ribosyl)glycinamide: step 1/2.</text>
</comment>
<dbReference type="GO" id="GO:0004642">
    <property type="term" value="F:phosphoribosylformylglycinamidine synthase activity"/>
    <property type="evidence" value="ECO:0007669"/>
    <property type="project" value="UniProtKB-UniRule"/>
</dbReference>